<dbReference type="AlphaFoldDB" id="A0A8H4VCM2"/>
<dbReference type="EMBL" id="JAACLJ010000005">
    <property type="protein sequence ID" value="KAF4585676.1"/>
    <property type="molecule type" value="Genomic_DNA"/>
</dbReference>
<proteinExistence type="predicted"/>
<feature type="compositionally biased region" description="Polar residues" evidence="1">
    <location>
        <begin position="22"/>
        <end position="36"/>
    </location>
</feature>
<organism evidence="3 4">
    <name type="scientific">Ophiocordyceps camponoti-floridani</name>
    <dbReference type="NCBI Taxonomy" id="2030778"/>
    <lineage>
        <taxon>Eukaryota</taxon>
        <taxon>Fungi</taxon>
        <taxon>Dikarya</taxon>
        <taxon>Ascomycota</taxon>
        <taxon>Pezizomycotina</taxon>
        <taxon>Sordariomycetes</taxon>
        <taxon>Hypocreomycetidae</taxon>
        <taxon>Hypocreales</taxon>
        <taxon>Ophiocordycipitaceae</taxon>
        <taxon>Ophiocordyceps</taxon>
    </lineage>
</organism>
<feature type="region of interest" description="Disordered" evidence="1">
    <location>
        <begin position="1"/>
        <end position="41"/>
    </location>
</feature>
<dbReference type="Proteomes" id="UP000562929">
    <property type="component" value="Unassembled WGS sequence"/>
</dbReference>
<keyword evidence="2" id="KW-0472">Membrane</keyword>
<sequence length="249" mass="26779">MEVTTTATSDGKDGDCELGRGESSSNGWHSSHVQNTQRRRYGPGRGLRRIVTVFPVRDADWLSAVAFTVGGLALTIASLLRLVPAMKAPSSSPGRHGVTAEASVAVFVSGVYFLAGSTLAMLAAFNRHRGPADDNDTKTRGKAEMLSPQWIWFPTWSELRTVFLPKTAFRAGLISTLGGYVLAMASTVGLPGLLPHTLRTTTHIRALILTPLIVGAGLLAVGGLVSTVYVRQERWWRPRVLSADWQAGV</sequence>
<feature type="transmembrane region" description="Helical" evidence="2">
    <location>
        <begin position="206"/>
        <end position="230"/>
    </location>
</feature>
<feature type="transmembrane region" description="Helical" evidence="2">
    <location>
        <begin position="104"/>
        <end position="125"/>
    </location>
</feature>
<dbReference type="OrthoDB" id="2603at2759"/>
<evidence type="ECO:0000256" key="1">
    <source>
        <dbReference type="SAM" id="MobiDB-lite"/>
    </source>
</evidence>
<keyword evidence="2" id="KW-0812">Transmembrane</keyword>
<comment type="caution">
    <text evidence="3">The sequence shown here is derived from an EMBL/GenBank/DDBJ whole genome shotgun (WGS) entry which is preliminary data.</text>
</comment>
<reference evidence="3 4" key="1">
    <citation type="journal article" date="2020" name="G3 (Bethesda)">
        <title>Genetic Underpinnings of Host Manipulation by Ophiocordyceps as Revealed by Comparative Transcriptomics.</title>
        <authorList>
            <person name="Will I."/>
            <person name="Das B."/>
            <person name="Trinh T."/>
            <person name="Brachmann A."/>
            <person name="Ohm R.A."/>
            <person name="de Bekker C."/>
        </authorList>
    </citation>
    <scope>NUCLEOTIDE SEQUENCE [LARGE SCALE GENOMIC DNA]</scope>
    <source>
        <strain evidence="3 4">EC05</strain>
    </source>
</reference>
<name>A0A8H4VCM2_9HYPO</name>
<evidence type="ECO:0000313" key="3">
    <source>
        <dbReference type="EMBL" id="KAF4585676.1"/>
    </source>
</evidence>
<evidence type="ECO:0000313" key="4">
    <source>
        <dbReference type="Proteomes" id="UP000562929"/>
    </source>
</evidence>
<gene>
    <name evidence="3" type="ORF">GQ602_004981</name>
</gene>
<feature type="transmembrane region" description="Helical" evidence="2">
    <location>
        <begin position="173"/>
        <end position="194"/>
    </location>
</feature>
<feature type="transmembrane region" description="Helical" evidence="2">
    <location>
        <begin position="61"/>
        <end position="83"/>
    </location>
</feature>
<feature type="compositionally biased region" description="Basic and acidic residues" evidence="1">
    <location>
        <begin position="10"/>
        <end position="20"/>
    </location>
</feature>
<evidence type="ECO:0000256" key="2">
    <source>
        <dbReference type="SAM" id="Phobius"/>
    </source>
</evidence>
<accession>A0A8H4VCM2</accession>
<protein>
    <submittedName>
        <fullName evidence="3">Integral membrane protein</fullName>
    </submittedName>
</protein>
<keyword evidence="4" id="KW-1185">Reference proteome</keyword>
<keyword evidence="2" id="KW-1133">Transmembrane helix</keyword>